<evidence type="ECO:0000256" key="1">
    <source>
        <dbReference type="SAM" id="MobiDB-lite"/>
    </source>
</evidence>
<dbReference type="InParanoid" id="H2YT08"/>
<reference evidence="3" key="1">
    <citation type="submission" date="2003-08" db="EMBL/GenBank/DDBJ databases">
        <authorList>
            <person name="Birren B."/>
            <person name="Nusbaum C."/>
            <person name="Abebe A."/>
            <person name="Abouelleil A."/>
            <person name="Adekoya E."/>
            <person name="Ait-zahra M."/>
            <person name="Allen N."/>
            <person name="Allen T."/>
            <person name="An P."/>
            <person name="Anderson M."/>
            <person name="Anderson S."/>
            <person name="Arachchi H."/>
            <person name="Armbruster J."/>
            <person name="Bachantsang P."/>
            <person name="Baldwin J."/>
            <person name="Barry A."/>
            <person name="Bayul T."/>
            <person name="Blitshsteyn B."/>
            <person name="Bloom T."/>
            <person name="Blye J."/>
            <person name="Boguslavskiy L."/>
            <person name="Borowsky M."/>
            <person name="Boukhgalter B."/>
            <person name="Brunache A."/>
            <person name="Butler J."/>
            <person name="Calixte N."/>
            <person name="Calvo S."/>
            <person name="Camarata J."/>
            <person name="Campo K."/>
            <person name="Chang J."/>
            <person name="Cheshatsang Y."/>
            <person name="Citroen M."/>
            <person name="Collymore A."/>
            <person name="Considine T."/>
            <person name="Cook A."/>
            <person name="Cooke P."/>
            <person name="Corum B."/>
            <person name="Cuomo C."/>
            <person name="David R."/>
            <person name="Dawoe T."/>
            <person name="Degray S."/>
            <person name="Dodge S."/>
            <person name="Dooley K."/>
            <person name="Dorje P."/>
            <person name="Dorjee K."/>
            <person name="Dorris L."/>
            <person name="Duffey N."/>
            <person name="Dupes A."/>
            <person name="Elkins T."/>
            <person name="Engels R."/>
            <person name="Erickson J."/>
            <person name="Farina A."/>
            <person name="Faro S."/>
            <person name="Ferreira P."/>
            <person name="Fischer H."/>
            <person name="Fitzgerald M."/>
            <person name="Foley K."/>
            <person name="Gage D."/>
            <person name="Galagan J."/>
            <person name="Gearin G."/>
            <person name="Gnerre S."/>
            <person name="Gnirke A."/>
            <person name="Goyette A."/>
            <person name="Graham J."/>
            <person name="Grandbois E."/>
            <person name="Gyaltsen K."/>
            <person name="Hafez N."/>
            <person name="Hagopian D."/>
            <person name="Hagos B."/>
            <person name="Hall J."/>
            <person name="Hatcher B."/>
            <person name="Heller A."/>
            <person name="Higgins H."/>
            <person name="Honan T."/>
            <person name="Horn A."/>
            <person name="Houde N."/>
            <person name="Hughes L."/>
            <person name="Hulme W."/>
            <person name="Husby E."/>
            <person name="Iliev I."/>
            <person name="Jaffe D."/>
            <person name="Jones C."/>
            <person name="Kamal M."/>
            <person name="Kamat A."/>
            <person name="Kamvysselis M."/>
            <person name="Karlsson E."/>
            <person name="Kells C."/>
            <person name="Kieu A."/>
            <person name="Kisner P."/>
            <person name="Kodira C."/>
            <person name="Kulbokas E."/>
            <person name="Labutti K."/>
            <person name="Lama D."/>
            <person name="Landers T."/>
            <person name="Leger J."/>
            <person name="Levine S."/>
            <person name="Lewis D."/>
            <person name="Lewis T."/>
            <person name="Lindblad-toh K."/>
            <person name="Liu X."/>
            <person name="Lokyitsang T."/>
            <person name="Lokyitsang Y."/>
            <person name="Lucien O."/>
            <person name="Lui A."/>
            <person name="Ma L.J."/>
            <person name="Mabbitt R."/>
            <person name="Macdonald J."/>
            <person name="Maclean C."/>
            <person name="Major J."/>
            <person name="Manning J."/>
            <person name="Marabella R."/>
            <person name="Maru K."/>
            <person name="Matthews C."/>
            <person name="Mauceli E."/>
            <person name="Mccarthy M."/>
            <person name="Mcdonough S."/>
            <person name="Mcghee T."/>
            <person name="Meldrim J."/>
            <person name="Meneus L."/>
            <person name="Mesirov J."/>
            <person name="Mihalev A."/>
            <person name="Mihova T."/>
            <person name="Mikkelsen T."/>
            <person name="Mlenga V."/>
            <person name="Moru K."/>
            <person name="Mozes J."/>
            <person name="Mulrain L."/>
            <person name="Munson G."/>
            <person name="Naylor J."/>
            <person name="Newes C."/>
            <person name="Nguyen C."/>
            <person name="Nguyen N."/>
            <person name="Nguyen T."/>
            <person name="Nicol R."/>
            <person name="Nielsen C."/>
            <person name="Nizzari M."/>
            <person name="Norbu C."/>
            <person name="Norbu N."/>
            <person name="O'donnell P."/>
            <person name="Okoawo O."/>
            <person name="O'leary S."/>
            <person name="Omotosho B."/>
            <person name="O'neill K."/>
            <person name="Osman S."/>
            <person name="Parker S."/>
            <person name="Perrin D."/>
            <person name="Phunkhang P."/>
            <person name="Piqani B."/>
            <person name="Purcell S."/>
            <person name="Rachupka T."/>
            <person name="Ramasamy U."/>
            <person name="Rameau R."/>
            <person name="Ray V."/>
            <person name="Raymond C."/>
            <person name="Retta R."/>
            <person name="Richardson S."/>
            <person name="Rise C."/>
            <person name="Rodriguez J."/>
            <person name="Rogers J."/>
            <person name="Rogov P."/>
            <person name="Rutman M."/>
            <person name="Schupbach R."/>
            <person name="Seaman C."/>
            <person name="Settipalli S."/>
            <person name="Sharpe T."/>
            <person name="Sheridan J."/>
            <person name="Sherpa N."/>
            <person name="Shi J."/>
            <person name="Smirnov S."/>
            <person name="Smith C."/>
            <person name="Sougnez C."/>
            <person name="Spencer B."/>
            <person name="Stalker J."/>
            <person name="Stange-thomann N."/>
            <person name="Stavropoulos S."/>
            <person name="Stetson K."/>
            <person name="Stone C."/>
            <person name="Stone S."/>
            <person name="Stubbs M."/>
            <person name="Talamas J."/>
            <person name="Tchuinga P."/>
            <person name="Tenzing P."/>
            <person name="Tesfaye S."/>
            <person name="Theodore J."/>
            <person name="Thoulutsang Y."/>
            <person name="Topham K."/>
            <person name="Towey S."/>
            <person name="Tsamla T."/>
            <person name="Tsomo N."/>
            <person name="Vallee D."/>
            <person name="Vassiliev H."/>
            <person name="Venkataraman V."/>
            <person name="Vinson J."/>
            <person name="Vo A."/>
            <person name="Wade C."/>
            <person name="Wang S."/>
            <person name="Wangchuk T."/>
            <person name="Wangdi T."/>
            <person name="Whittaker C."/>
            <person name="Wilkinson J."/>
            <person name="Wu Y."/>
            <person name="Wyman D."/>
            <person name="Yadav S."/>
            <person name="Yang S."/>
            <person name="Yang X."/>
            <person name="Yeager S."/>
            <person name="Yee E."/>
            <person name="Young G."/>
            <person name="Zainoun J."/>
            <person name="Zembeck L."/>
            <person name="Zimmer A."/>
            <person name="Zody M."/>
            <person name="Lander E."/>
        </authorList>
    </citation>
    <scope>NUCLEOTIDE SEQUENCE [LARGE SCALE GENOMIC DNA]</scope>
</reference>
<feature type="region of interest" description="Disordered" evidence="1">
    <location>
        <begin position="162"/>
        <end position="197"/>
    </location>
</feature>
<dbReference type="OMA" id="QQYMEYL"/>
<dbReference type="Proteomes" id="UP000007875">
    <property type="component" value="Unassembled WGS sequence"/>
</dbReference>
<accession>H2YT08</accession>
<name>H2YT08_CIOSA</name>
<evidence type="ECO:0000313" key="3">
    <source>
        <dbReference type="Proteomes" id="UP000007875"/>
    </source>
</evidence>
<protein>
    <submittedName>
        <fullName evidence="2">Uncharacterized protein</fullName>
    </submittedName>
</protein>
<reference evidence="2" key="3">
    <citation type="submission" date="2025-09" db="UniProtKB">
        <authorList>
            <consortium name="Ensembl"/>
        </authorList>
    </citation>
    <scope>IDENTIFICATION</scope>
</reference>
<sequence length="197" mass="22453">MNMGKFQDTLMSTIENAYAGSRQPTPRSKASTPQLEMQRSDQNTARSRPASPKEQRPIYEDSRPKPPVASPVVPRPRLPHEGVTPIPRPPGSPKLPVEVPLNPRGQYLQSIYNYPVANYGFVEGYPALMDPVRQQQQYIEYIQEFQKQHMLQQQHLLQQQQAQQQAQLHAERKNRKPLEPHPPKVAPKVEVAPIKSS</sequence>
<feature type="compositionally biased region" description="Polar residues" evidence="1">
    <location>
        <begin position="22"/>
        <end position="46"/>
    </location>
</feature>
<dbReference type="AlphaFoldDB" id="H2YT08"/>
<organism evidence="2 3">
    <name type="scientific">Ciona savignyi</name>
    <name type="common">Pacific transparent sea squirt</name>
    <dbReference type="NCBI Taxonomy" id="51511"/>
    <lineage>
        <taxon>Eukaryota</taxon>
        <taxon>Metazoa</taxon>
        <taxon>Chordata</taxon>
        <taxon>Tunicata</taxon>
        <taxon>Ascidiacea</taxon>
        <taxon>Phlebobranchia</taxon>
        <taxon>Cionidae</taxon>
        <taxon>Ciona</taxon>
    </lineage>
</organism>
<feature type="compositionally biased region" description="Basic and acidic residues" evidence="1">
    <location>
        <begin position="51"/>
        <end position="64"/>
    </location>
</feature>
<reference evidence="2" key="2">
    <citation type="submission" date="2025-08" db="UniProtKB">
        <authorList>
            <consortium name="Ensembl"/>
        </authorList>
    </citation>
    <scope>IDENTIFICATION</scope>
</reference>
<proteinExistence type="predicted"/>
<dbReference type="Ensembl" id="ENSCSAVT00000008577.1">
    <property type="protein sequence ID" value="ENSCSAVP00000008468.1"/>
    <property type="gene ID" value="ENSCSAVG00000005028.1"/>
</dbReference>
<keyword evidence="3" id="KW-1185">Reference proteome</keyword>
<feature type="compositionally biased region" description="Pro residues" evidence="1">
    <location>
        <begin position="65"/>
        <end position="76"/>
    </location>
</feature>
<evidence type="ECO:0000313" key="2">
    <source>
        <dbReference type="Ensembl" id="ENSCSAVP00000008468.1"/>
    </source>
</evidence>
<dbReference type="HOGENOM" id="CLU_094056_0_0_1"/>
<feature type="region of interest" description="Disordered" evidence="1">
    <location>
        <begin position="14"/>
        <end position="98"/>
    </location>
</feature>
<feature type="compositionally biased region" description="Low complexity" evidence="1">
    <location>
        <begin position="186"/>
        <end position="197"/>
    </location>
</feature>
<dbReference type="GeneTree" id="ENSGT00660000096592"/>